<dbReference type="EMBL" id="CP016620">
    <property type="protein sequence ID" value="ANY85113.1"/>
    <property type="molecule type" value="Genomic_DNA"/>
</dbReference>
<dbReference type="OrthoDB" id="5481934at2"/>
<reference evidence="2" key="1">
    <citation type="submission" date="2016-07" db="EMBL/GenBank/DDBJ databases">
        <title>Microvirga ossetica sp. nov. a new species of rhizobia isolated from root nodules of the legume species Vicia alpestris Steven originated from North Ossetia region in the Caucasus.</title>
        <authorList>
            <person name="Safronova V.I."/>
            <person name="Kuznetsova I.G."/>
            <person name="Sazanova A.L."/>
            <person name="Belimov A."/>
            <person name="Andronov E."/>
            <person name="Osledkin Y.S."/>
            <person name="Onishchuk O.P."/>
            <person name="Kurchak O.N."/>
            <person name="Shaposhnikov A.I."/>
            <person name="Willems A."/>
            <person name="Tikhonovich I.A."/>
        </authorList>
    </citation>
    <scope>NUCLEOTIDE SEQUENCE [LARGE SCALE GENOMIC DNA]</scope>
    <source>
        <strain evidence="2">V5/3M</strain>
        <plasmid evidence="2">unnamed4</plasmid>
    </source>
</reference>
<organism evidence="2">
    <name type="scientific">Microvirga ossetica</name>
    <dbReference type="NCBI Taxonomy" id="1882682"/>
    <lineage>
        <taxon>Bacteria</taxon>
        <taxon>Pseudomonadati</taxon>
        <taxon>Pseudomonadota</taxon>
        <taxon>Alphaproteobacteria</taxon>
        <taxon>Hyphomicrobiales</taxon>
        <taxon>Methylobacteriaceae</taxon>
        <taxon>Microvirga</taxon>
    </lineage>
</organism>
<keyword evidence="2" id="KW-0614">Plasmid</keyword>
<evidence type="ECO:0008006" key="3">
    <source>
        <dbReference type="Google" id="ProtNLM"/>
    </source>
</evidence>
<dbReference type="KEGG" id="moc:BB934_43735"/>
<evidence type="ECO:0000256" key="1">
    <source>
        <dbReference type="SAM" id="MobiDB-lite"/>
    </source>
</evidence>
<evidence type="ECO:0000313" key="2">
    <source>
        <dbReference type="EMBL" id="ANY85113.1"/>
    </source>
</evidence>
<geneLocation type="plasmid" evidence="2">
    <name>unnamed4</name>
</geneLocation>
<protein>
    <recommendedName>
        <fullName evidence="3">Peptidase M11 gametolysin domain-containing protein</fullName>
    </recommendedName>
</protein>
<name>A0A1B2EYU6_9HYPH</name>
<accession>A0A1B2EYU6</accession>
<dbReference type="RefSeq" id="WP_099515921.1">
    <property type="nucleotide sequence ID" value="NZ_CP016620.1"/>
</dbReference>
<feature type="region of interest" description="Disordered" evidence="1">
    <location>
        <begin position="421"/>
        <end position="443"/>
    </location>
</feature>
<sequence length="443" mass="48331">MQTPWAILLTKFNDNNDEPFPRLRYEEIFTTAGTGKWNMVDYFSDMSHGKLDLSGTQVFGWYTLDKATADYTGSGLNPAGRDELLQWAKDKATSEGVNLGDFHNVVVVLNSGRDLFGGLNGIVCGDDGANSALSGLSPSFLGQEMGHGYGLNHSRREGSTVDYTDPFDVMSVDAGRSAPHPIYTDLDPFGQPVYEIGPGLNAANMWSKGLLDMTRVWTDPGSARISTSVQLRPLHRRDLPGYLAARFGEYFIEFRMNTGWDARVPACILVHRFEKGISYLVPDEDGNDTFRAGSGISTPENLSVLGSGFSIRVKSIDVANEVATVSLGRAPAQIPKVFPQEGPFQTPWIKWLEAASLGEAVVILNGTAVSIPRSSPAYGILENVAMIGSSHPLMSERLQISIREEAMTNIARLSQTEMSAPLFRSPTTSLHRKTGGRWENGSS</sequence>
<dbReference type="AlphaFoldDB" id="A0A1B2EYU6"/>
<proteinExistence type="predicted"/>
<gene>
    <name evidence="2" type="ORF">BB934_43735</name>
</gene>